<protein>
    <submittedName>
        <fullName evidence="2">Uncharacterized protein</fullName>
    </submittedName>
</protein>
<organism evidence="2 3">
    <name type="scientific">Eumeta variegata</name>
    <name type="common">Bagworm moth</name>
    <name type="synonym">Eumeta japonica</name>
    <dbReference type="NCBI Taxonomy" id="151549"/>
    <lineage>
        <taxon>Eukaryota</taxon>
        <taxon>Metazoa</taxon>
        <taxon>Ecdysozoa</taxon>
        <taxon>Arthropoda</taxon>
        <taxon>Hexapoda</taxon>
        <taxon>Insecta</taxon>
        <taxon>Pterygota</taxon>
        <taxon>Neoptera</taxon>
        <taxon>Endopterygota</taxon>
        <taxon>Lepidoptera</taxon>
        <taxon>Glossata</taxon>
        <taxon>Ditrysia</taxon>
        <taxon>Tineoidea</taxon>
        <taxon>Psychidae</taxon>
        <taxon>Oiketicinae</taxon>
        <taxon>Eumeta</taxon>
    </lineage>
</organism>
<sequence>MKNGAVPATRRPSRGRARTPNASERDPDNRSINTRIIYRVVVVVTGFNCPNAEICPPEHPTKHCVYRNPGCLEMMKLSCGLFVATKSLNAGLPS</sequence>
<keyword evidence="3" id="KW-1185">Reference proteome</keyword>
<comment type="caution">
    <text evidence="2">The sequence shown here is derived from an EMBL/GenBank/DDBJ whole genome shotgun (WGS) entry which is preliminary data.</text>
</comment>
<evidence type="ECO:0000313" key="2">
    <source>
        <dbReference type="EMBL" id="GBP12056.1"/>
    </source>
</evidence>
<evidence type="ECO:0000256" key="1">
    <source>
        <dbReference type="SAM" id="MobiDB-lite"/>
    </source>
</evidence>
<dbReference type="Proteomes" id="UP000299102">
    <property type="component" value="Unassembled WGS sequence"/>
</dbReference>
<dbReference type="AlphaFoldDB" id="A0A4C1TCX4"/>
<reference evidence="2 3" key="1">
    <citation type="journal article" date="2019" name="Commun. Biol.">
        <title>The bagworm genome reveals a unique fibroin gene that provides high tensile strength.</title>
        <authorList>
            <person name="Kono N."/>
            <person name="Nakamura H."/>
            <person name="Ohtoshi R."/>
            <person name="Tomita M."/>
            <person name="Numata K."/>
            <person name="Arakawa K."/>
        </authorList>
    </citation>
    <scope>NUCLEOTIDE SEQUENCE [LARGE SCALE GENOMIC DNA]</scope>
</reference>
<proteinExistence type="predicted"/>
<feature type="region of interest" description="Disordered" evidence="1">
    <location>
        <begin position="1"/>
        <end position="30"/>
    </location>
</feature>
<dbReference type="EMBL" id="BGZK01000049">
    <property type="protein sequence ID" value="GBP12056.1"/>
    <property type="molecule type" value="Genomic_DNA"/>
</dbReference>
<name>A0A4C1TCX4_EUMVA</name>
<evidence type="ECO:0000313" key="3">
    <source>
        <dbReference type="Proteomes" id="UP000299102"/>
    </source>
</evidence>
<accession>A0A4C1TCX4</accession>
<gene>
    <name evidence="2" type="ORF">EVAR_5889_1</name>
</gene>